<protein>
    <submittedName>
        <fullName evidence="2">Uncharacterized protein DUF3515</fullName>
    </submittedName>
</protein>
<evidence type="ECO:0000256" key="1">
    <source>
        <dbReference type="SAM" id="SignalP"/>
    </source>
</evidence>
<gene>
    <name evidence="2" type="ORF">FHX68_0294</name>
</gene>
<reference evidence="2 3" key="1">
    <citation type="submission" date="2019-06" db="EMBL/GenBank/DDBJ databases">
        <title>Sequencing the genomes of 1000 actinobacteria strains.</title>
        <authorList>
            <person name="Klenk H.-P."/>
        </authorList>
    </citation>
    <scope>NUCLEOTIDE SEQUENCE [LARGE SCALE GENOMIC DNA]</scope>
    <source>
        <strain evidence="2 3">DSM 20427</strain>
    </source>
</reference>
<feature type="signal peptide" evidence="1">
    <location>
        <begin position="1"/>
        <end position="28"/>
    </location>
</feature>
<dbReference type="Proteomes" id="UP000319804">
    <property type="component" value="Unassembled WGS sequence"/>
</dbReference>
<dbReference type="Pfam" id="PF12028">
    <property type="entry name" value="DUF3515"/>
    <property type="match status" value="1"/>
</dbReference>
<dbReference type="EMBL" id="VFPS01000001">
    <property type="protein sequence ID" value="TQN00221.1"/>
    <property type="molecule type" value="Genomic_DNA"/>
</dbReference>
<sequence>MFRPRLSAVLLVAAAAVTLTGCSGTVSMTPAKGANDPACAAVTVRLPDAVDGQQRRWTDAQATGAWQSDDGRTTVLLTCGLEPPAPSTLPCQTAGGVDWLIDDAEAPNYRFTTYGRTPAVEVYLDYDEVSARTVLDTLGTAVQQLPVTAAACTERPEG</sequence>
<dbReference type="PROSITE" id="PS51257">
    <property type="entry name" value="PROKAR_LIPOPROTEIN"/>
    <property type="match status" value="1"/>
</dbReference>
<proteinExistence type="predicted"/>
<name>A0A4Y3ULR8_9MICO</name>
<dbReference type="OrthoDB" id="4331648at2"/>
<evidence type="ECO:0000313" key="3">
    <source>
        <dbReference type="Proteomes" id="UP000319804"/>
    </source>
</evidence>
<evidence type="ECO:0000313" key="2">
    <source>
        <dbReference type="EMBL" id="TQN00221.1"/>
    </source>
</evidence>
<accession>A0A4Y3ULR8</accession>
<dbReference type="RefSeq" id="WP_141380522.1">
    <property type="nucleotide sequence ID" value="NZ_BJNA01000025.1"/>
</dbReference>
<keyword evidence="3" id="KW-1185">Reference proteome</keyword>
<organism evidence="2 3">
    <name type="scientific">Microbacterium lacticum</name>
    <dbReference type="NCBI Taxonomy" id="33885"/>
    <lineage>
        <taxon>Bacteria</taxon>
        <taxon>Bacillati</taxon>
        <taxon>Actinomycetota</taxon>
        <taxon>Actinomycetes</taxon>
        <taxon>Micrococcales</taxon>
        <taxon>Microbacteriaceae</taxon>
        <taxon>Microbacterium</taxon>
    </lineage>
</organism>
<dbReference type="AlphaFoldDB" id="A0A4Y3ULR8"/>
<comment type="caution">
    <text evidence="2">The sequence shown here is derived from an EMBL/GenBank/DDBJ whole genome shotgun (WGS) entry which is preliminary data.</text>
</comment>
<dbReference type="InterPro" id="IPR021903">
    <property type="entry name" value="DUF3515"/>
</dbReference>
<keyword evidence="1" id="KW-0732">Signal</keyword>
<feature type="chain" id="PRO_5039511279" evidence="1">
    <location>
        <begin position="29"/>
        <end position="158"/>
    </location>
</feature>